<keyword evidence="6 9" id="KW-1133">Transmembrane helix</keyword>
<feature type="transmembrane region" description="Helical" evidence="9">
    <location>
        <begin position="134"/>
        <end position="156"/>
    </location>
</feature>
<dbReference type="PANTHER" id="PTHR22950:SF458">
    <property type="entry name" value="SODIUM-COUPLED NEUTRAL AMINO ACID TRANSPORTER 11-RELATED"/>
    <property type="match status" value="1"/>
</dbReference>
<feature type="compositionally biased region" description="Low complexity" evidence="8">
    <location>
        <begin position="21"/>
        <end position="36"/>
    </location>
</feature>
<evidence type="ECO:0000256" key="3">
    <source>
        <dbReference type="ARBA" id="ARBA00022448"/>
    </source>
</evidence>
<feature type="transmembrane region" description="Helical" evidence="9">
    <location>
        <begin position="247"/>
        <end position="268"/>
    </location>
</feature>
<evidence type="ECO:0000256" key="1">
    <source>
        <dbReference type="ARBA" id="ARBA00004141"/>
    </source>
</evidence>
<comment type="caution">
    <text evidence="11">The sequence shown here is derived from an EMBL/GenBank/DDBJ whole genome shotgun (WGS) entry which is preliminary data.</text>
</comment>
<proteinExistence type="inferred from homology"/>
<dbReference type="Pfam" id="PF01490">
    <property type="entry name" value="Aa_trans"/>
    <property type="match status" value="1"/>
</dbReference>
<keyword evidence="7 9" id="KW-0472">Membrane</keyword>
<dbReference type="PANTHER" id="PTHR22950">
    <property type="entry name" value="AMINO ACID TRANSPORTER"/>
    <property type="match status" value="1"/>
</dbReference>
<evidence type="ECO:0000259" key="10">
    <source>
        <dbReference type="Pfam" id="PF01490"/>
    </source>
</evidence>
<feature type="transmembrane region" description="Helical" evidence="9">
    <location>
        <begin position="280"/>
        <end position="304"/>
    </location>
</feature>
<evidence type="ECO:0000256" key="8">
    <source>
        <dbReference type="SAM" id="MobiDB-lite"/>
    </source>
</evidence>
<evidence type="ECO:0000313" key="12">
    <source>
        <dbReference type="Proteomes" id="UP001470230"/>
    </source>
</evidence>
<feature type="transmembrane region" description="Helical" evidence="9">
    <location>
        <begin position="391"/>
        <end position="416"/>
    </location>
</feature>
<evidence type="ECO:0000256" key="9">
    <source>
        <dbReference type="SAM" id="Phobius"/>
    </source>
</evidence>
<feature type="transmembrane region" description="Helical" evidence="9">
    <location>
        <begin position="368"/>
        <end position="385"/>
    </location>
</feature>
<feature type="transmembrane region" description="Helical" evidence="9">
    <location>
        <begin position="203"/>
        <end position="227"/>
    </location>
</feature>
<feature type="region of interest" description="Disordered" evidence="8">
    <location>
        <begin position="1"/>
        <end position="48"/>
    </location>
</feature>
<keyword evidence="3" id="KW-0813">Transport</keyword>
<dbReference type="EMBL" id="JAPFFF010000012">
    <property type="protein sequence ID" value="KAK8875683.1"/>
    <property type="molecule type" value="Genomic_DNA"/>
</dbReference>
<evidence type="ECO:0000313" key="11">
    <source>
        <dbReference type="EMBL" id="KAK8875683.1"/>
    </source>
</evidence>
<comment type="similarity">
    <text evidence="2">Belongs to the amino acid/polyamine transporter 2 family.</text>
</comment>
<reference evidence="11 12" key="1">
    <citation type="submission" date="2024-04" db="EMBL/GenBank/DDBJ databases">
        <title>Tritrichomonas musculus Genome.</title>
        <authorList>
            <person name="Alves-Ferreira E."/>
            <person name="Grigg M."/>
            <person name="Lorenzi H."/>
            <person name="Galac M."/>
        </authorList>
    </citation>
    <scope>NUCLEOTIDE SEQUENCE [LARGE SCALE GENOMIC DNA]</scope>
    <source>
        <strain evidence="11 12">EAF2021</strain>
    </source>
</reference>
<dbReference type="InterPro" id="IPR013057">
    <property type="entry name" value="AA_transpt_TM"/>
</dbReference>
<name>A0ABR2JCQ1_9EUKA</name>
<evidence type="ECO:0000256" key="6">
    <source>
        <dbReference type="ARBA" id="ARBA00022989"/>
    </source>
</evidence>
<feature type="domain" description="Amino acid transporter transmembrane" evidence="10">
    <location>
        <begin position="65"/>
        <end position="447"/>
    </location>
</feature>
<evidence type="ECO:0000256" key="5">
    <source>
        <dbReference type="ARBA" id="ARBA00022970"/>
    </source>
</evidence>
<evidence type="ECO:0000256" key="7">
    <source>
        <dbReference type="ARBA" id="ARBA00023136"/>
    </source>
</evidence>
<feature type="transmembrane region" description="Helical" evidence="9">
    <location>
        <begin position="91"/>
        <end position="114"/>
    </location>
</feature>
<sequence>MVDSDNEIDNKEESSQQQADLSIGSNSSNSLNPGVSLEERSKEEKYIDDEEDSTFSPLRVRRFATVMNLLNSLLGAGVLSVPSSFSNVGLIPSIILLFLIALLSYIATALIFKLQLETKTAGFDELAFAIGGKVWQVILSILTLIFLVAALLAYLILGGDMLTSWFALVDWDMEKLWPRAGMILIYSLVLPIALSIPRSIRVLSYFSTATVFFILLFVISMVVKAIIHFPKYGVSKSVTYGRFDMKVFQAISVYGLAFSLPIVSLPIVNNYRHNVRKRKIVGLAATALCFVLIVIPSVVGYLMFGEETDGNVLKNFDDSDILMTIVRIGFFFVVSFSYPIVAQPVMGSWSQIIYKENDASTLPTKKRVVVQIITHVIPVIIAMFLPEAKPILAVGGAIGGCLVDFSYPPLLWFLYYRPPYVSATFAGIVLFIIFGLVTGVISTYQSVLDVIDSFKTVKS</sequence>
<feature type="transmembrane region" description="Helical" evidence="9">
    <location>
        <begin position="63"/>
        <end position="85"/>
    </location>
</feature>
<accession>A0ABR2JCQ1</accession>
<evidence type="ECO:0000256" key="2">
    <source>
        <dbReference type="ARBA" id="ARBA00008066"/>
    </source>
</evidence>
<feature type="transmembrane region" description="Helical" evidence="9">
    <location>
        <begin position="423"/>
        <end position="444"/>
    </location>
</feature>
<comment type="subcellular location">
    <subcellularLocation>
        <location evidence="1">Membrane</location>
        <topology evidence="1">Multi-pass membrane protein</topology>
    </subcellularLocation>
</comment>
<feature type="transmembrane region" description="Helical" evidence="9">
    <location>
        <begin position="176"/>
        <end position="196"/>
    </location>
</feature>
<evidence type="ECO:0000256" key="4">
    <source>
        <dbReference type="ARBA" id="ARBA00022692"/>
    </source>
</evidence>
<keyword evidence="4 9" id="KW-0812">Transmembrane</keyword>
<gene>
    <name evidence="11" type="ORF">M9Y10_005858</name>
</gene>
<keyword evidence="5" id="KW-0029">Amino-acid transport</keyword>
<keyword evidence="12" id="KW-1185">Reference proteome</keyword>
<feature type="transmembrane region" description="Helical" evidence="9">
    <location>
        <begin position="324"/>
        <end position="347"/>
    </location>
</feature>
<organism evidence="11 12">
    <name type="scientific">Tritrichomonas musculus</name>
    <dbReference type="NCBI Taxonomy" id="1915356"/>
    <lineage>
        <taxon>Eukaryota</taxon>
        <taxon>Metamonada</taxon>
        <taxon>Parabasalia</taxon>
        <taxon>Tritrichomonadida</taxon>
        <taxon>Tritrichomonadidae</taxon>
        <taxon>Tritrichomonas</taxon>
    </lineage>
</organism>
<dbReference type="Proteomes" id="UP001470230">
    <property type="component" value="Unassembled WGS sequence"/>
</dbReference>
<protein>
    <recommendedName>
        <fullName evidence="10">Amino acid transporter transmembrane domain-containing protein</fullName>
    </recommendedName>
</protein>